<evidence type="ECO:0000259" key="1">
    <source>
        <dbReference type="Pfam" id="PF21130"/>
    </source>
</evidence>
<evidence type="ECO:0000313" key="2">
    <source>
        <dbReference type="EMBL" id="TKB46186.1"/>
    </source>
</evidence>
<dbReference type="SUPFAM" id="SSF101790">
    <property type="entry name" value="Aminomethyltransferase beta-barrel domain"/>
    <property type="match status" value="1"/>
</dbReference>
<name>A0A4V5NXH5_9GAMM</name>
<dbReference type="Gene3D" id="3.30.70.1630">
    <property type="match status" value="1"/>
</dbReference>
<dbReference type="RefSeq" id="WP_136735194.1">
    <property type="nucleotide sequence ID" value="NZ_SWDB01000010.1"/>
</dbReference>
<dbReference type="AlphaFoldDB" id="A0A4V5NXH5"/>
<dbReference type="Gene3D" id="3.30.70.1400">
    <property type="entry name" value="Aminomethyltransferase beta-barrel domains"/>
    <property type="match status" value="1"/>
</dbReference>
<feature type="domain" description="tRNA-modifying protein YgfZ-like beta-barrel" evidence="1">
    <location>
        <begin position="238"/>
        <end position="304"/>
    </location>
</feature>
<evidence type="ECO:0000313" key="3">
    <source>
        <dbReference type="Proteomes" id="UP000307999"/>
    </source>
</evidence>
<dbReference type="Proteomes" id="UP000307999">
    <property type="component" value="Unassembled WGS sequence"/>
</dbReference>
<comment type="caution">
    <text evidence="2">The sequence shown here is derived from an EMBL/GenBank/DDBJ whole genome shotgun (WGS) entry which is preliminary data.</text>
</comment>
<dbReference type="PANTHER" id="PTHR22602:SF0">
    <property type="entry name" value="TRANSFERASE CAF17, MITOCHONDRIAL-RELATED"/>
    <property type="match status" value="1"/>
</dbReference>
<organism evidence="2 3">
    <name type="scientific">Thalassotalea mangrovi</name>
    <dbReference type="NCBI Taxonomy" id="2572245"/>
    <lineage>
        <taxon>Bacteria</taxon>
        <taxon>Pseudomonadati</taxon>
        <taxon>Pseudomonadota</taxon>
        <taxon>Gammaproteobacteria</taxon>
        <taxon>Alteromonadales</taxon>
        <taxon>Colwelliaceae</taxon>
        <taxon>Thalassotalea</taxon>
    </lineage>
</organism>
<keyword evidence="3" id="KW-1185">Reference proteome</keyword>
<gene>
    <name evidence="2" type="primary">ygfZ</name>
    <name evidence="2" type="ORF">E8M12_06055</name>
</gene>
<accession>A0A4V5NXH5</accession>
<dbReference type="OrthoDB" id="9796287at2"/>
<reference evidence="2 3" key="1">
    <citation type="submission" date="2019-04" db="EMBL/GenBank/DDBJ databases">
        <title>Thalassotalea guangxiensis sp. nov., isolated from sediment of the coastal wetland.</title>
        <authorList>
            <person name="Zheng S."/>
            <person name="Zhang D."/>
        </authorList>
    </citation>
    <scope>NUCLEOTIDE SEQUENCE [LARGE SCALE GENOMIC DNA]</scope>
    <source>
        <strain evidence="2 3">ZS-4</strain>
    </source>
</reference>
<dbReference type="GO" id="GO:0016226">
    <property type="term" value="P:iron-sulfur cluster assembly"/>
    <property type="evidence" value="ECO:0007669"/>
    <property type="project" value="TreeGrafter"/>
</dbReference>
<dbReference type="SUPFAM" id="SSF103025">
    <property type="entry name" value="Folate-binding domain"/>
    <property type="match status" value="1"/>
</dbReference>
<dbReference type="Pfam" id="PF21130">
    <property type="entry name" value="YgfZ_barrel"/>
    <property type="match status" value="1"/>
</dbReference>
<dbReference type="NCBIfam" id="TIGR03317">
    <property type="entry name" value="ygfZ_signature"/>
    <property type="match status" value="1"/>
</dbReference>
<dbReference type="InterPro" id="IPR017703">
    <property type="entry name" value="YgfZ/GCV_T_CS"/>
</dbReference>
<dbReference type="InterPro" id="IPR045179">
    <property type="entry name" value="YgfZ/GcvT"/>
</dbReference>
<dbReference type="InterPro" id="IPR029043">
    <property type="entry name" value="GcvT/YgfZ_C"/>
</dbReference>
<dbReference type="InterPro" id="IPR048451">
    <property type="entry name" value="YgfZ_barrel"/>
</dbReference>
<dbReference type="Gene3D" id="2.40.30.160">
    <property type="match status" value="1"/>
</dbReference>
<dbReference type="NCBIfam" id="NF007110">
    <property type="entry name" value="PRK09559.1"/>
    <property type="match status" value="1"/>
</dbReference>
<dbReference type="PANTHER" id="PTHR22602">
    <property type="entry name" value="TRANSFERASE CAF17, MITOCHONDRIAL-RELATED"/>
    <property type="match status" value="1"/>
</dbReference>
<protein>
    <submittedName>
        <fullName evidence="2">tRNA-modifying protein YgfZ</fullName>
    </submittedName>
</protein>
<dbReference type="EMBL" id="SWDB01000010">
    <property type="protein sequence ID" value="TKB46186.1"/>
    <property type="molecule type" value="Genomic_DNA"/>
</dbReference>
<proteinExistence type="predicted"/>
<sequence length="320" mass="34943">MNPESSHPALETLPDSFAVWLDDMAMISVSGDERLSYLQGQLTCDINQLPEAKLLHGAHCDAKGKVFSAFRVFEHEDQVLMLMSKDSASASLAQLQKFAVFAKAELVMSPFKMLAVTGGAAESALNKHVGTLPDSDNPVISSNGVSVIAFNGHRSGYILVGDEVSLNYILNALELPCLGGSVWTLLEIVNGFPCLTKNAVEEYVPQMLNLQAIDGISFTKGCYMGQETVARMKYLGKNKRAMFALYGNSEQPIDASSMLEKQLGDNWRRGGNITSLYQADDGSLYIQAVLANDTESNDIFRVKDLNDTVLTQMPLPYVLN</sequence>